<sequence length="117" mass="12504">MDRYTQVLQELIRNTGLEGASLVSADGLPIASVLKPGMEEDRIAAMSAAILSLGERVSEELAKGLLEQITIKGHDGYVILTGVGKDAVMVVLADNNAKLGLLLMEIRKAQDKLKGMI</sequence>
<gene>
    <name evidence="2" type="ORF">ENO47_07095</name>
</gene>
<dbReference type="PANTHER" id="PTHR13323">
    <property type="entry name" value="LATE ENDOSOMAL/LYSOSOMAL MP1 INTERACTING PROTEIN"/>
    <property type="match status" value="1"/>
</dbReference>
<name>A0A7C2ZFB1_9AQUI</name>
<feature type="domain" description="Roadblock/LAMTOR2" evidence="1">
    <location>
        <begin position="4"/>
        <end position="93"/>
    </location>
</feature>
<dbReference type="GO" id="GO:0005085">
    <property type="term" value="F:guanyl-nucleotide exchange factor activity"/>
    <property type="evidence" value="ECO:0007669"/>
    <property type="project" value="InterPro"/>
</dbReference>
<organism evidence="2">
    <name type="scientific">Hydrogenobacter sp</name>
    <dbReference type="NCBI Taxonomy" id="2152829"/>
    <lineage>
        <taxon>Bacteria</taxon>
        <taxon>Pseudomonadati</taxon>
        <taxon>Aquificota</taxon>
        <taxon>Aquificia</taxon>
        <taxon>Aquificales</taxon>
        <taxon>Aquificaceae</taxon>
        <taxon>Hydrogenobacter</taxon>
    </lineage>
</organism>
<dbReference type="InterPro" id="IPR037587">
    <property type="entry name" value="LAMTOR2-like"/>
</dbReference>
<dbReference type="EMBL" id="DSFP01000063">
    <property type="protein sequence ID" value="HEW46410.1"/>
    <property type="molecule type" value="Genomic_DNA"/>
</dbReference>
<dbReference type="Gene3D" id="3.30.450.30">
    <property type="entry name" value="Dynein light chain 2a, cytoplasmic"/>
    <property type="match status" value="1"/>
</dbReference>
<dbReference type="Pfam" id="PF03259">
    <property type="entry name" value="Robl_LC7"/>
    <property type="match status" value="1"/>
</dbReference>
<evidence type="ECO:0000313" key="2">
    <source>
        <dbReference type="EMBL" id="HEW46410.1"/>
    </source>
</evidence>
<dbReference type="GO" id="GO:0060090">
    <property type="term" value="F:molecular adaptor activity"/>
    <property type="evidence" value="ECO:0007669"/>
    <property type="project" value="InterPro"/>
</dbReference>
<dbReference type="SMART" id="SM00960">
    <property type="entry name" value="Robl_LC7"/>
    <property type="match status" value="1"/>
</dbReference>
<proteinExistence type="predicted"/>
<dbReference type="AlphaFoldDB" id="A0A7C2ZFB1"/>
<evidence type="ECO:0000259" key="1">
    <source>
        <dbReference type="SMART" id="SM00960"/>
    </source>
</evidence>
<protein>
    <recommendedName>
        <fullName evidence="1">Roadblock/LAMTOR2 domain-containing protein</fullName>
    </recommendedName>
</protein>
<dbReference type="InterPro" id="IPR004942">
    <property type="entry name" value="Roadblock/LAMTOR2_dom"/>
</dbReference>
<dbReference type="SUPFAM" id="SSF103196">
    <property type="entry name" value="Roadblock/LC7 domain"/>
    <property type="match status" value="1"/>
</dbReference>
<dbReference type="GO" id="GO:0032008">
    <property type="term" value="P:positive regulation of TOR signaling"/>
    <property type="evidence" value="ECO:0007669"/>
    <property type="project" value="InterPro"/>
</dbReference>
<reference evidence="2" key="1">
    <citation type="journal article" date="2020" name="mSystems">
        <title>Genome- and Community-Level Interaction Insights into Carbon Utilization and Element Cycling Functions of Hydrothermarchaeota in Hydrothermal Sediment.</title>
        <authorList>
            <person name="Zhou Z."/>
            <person name="Liu Y."/>
            <person name="Xu W."/>
            <person name="Pan J."/>
            <person name="Luo Z.H."/>
            <person name="Li M."/>
        </authorList>
    </citation>
    <scope>NUCLEOTIDE SEQUENCE [LARGE SCALE GENOMIC DNA]</scope>
    <source>
        <strain evidence="2">SpSt-132</strain>
    </source>
</reference>
<accession>A0A7C2ZFB1</accession>
<comment type="caution">
    <text evidence="2">The sequence shown here is derived from an EMBL/GenBank/DDBJ whole genome shotgun (WGS) entry which is preliminary data.</text>
</comment>